<keyword evidence="1" id="KW-0472">Membrane</keyword>
<organism evidence="3 4">
    <name type="scientific">[Candida] subhashii</name>
    <dbReference type="NCBI Taxonomy" id="561895"/>
    <lineage>
        <taxon>Eukaryota</taxon>
        <taxon>Fungi</taxon>
        <taxon>Dikarya</taxon>
        <taxon>Ascomycota</taxon>
        <taxon>Saccharomycotina</taxon>
        <taxon>Pichiomycetes</taxon>
        <taxon>Debaryomycetaceae</taxon>
        <taxon>Spathaspora</taxon>
    </lineage>
</organism>
<dbReference type="GeneID" id="73469143"/>
<dbReference type="AlphaFoldDB" id="A0A8J5V163"/>
<reference evidence="3 4" key="1">
    <citation type="journal article" date="2021" name="DNA Res.">
        <title>Genome analysis of Candida subhashii reveals its hybrid nature and dual mitochondrial genome conformations.</title>
        <authorList>
            <person name="Mixao V."/>
            <person name="Hegedusova E."/>
            <person name="Saus E."/>
            <person name="Pryszcz L.P."/>
            <person name="Cillingova A."/>
            <person name="Nosek J."/>
            <person name="Gabaldon T."/>
        </authorList>
    </citation>
    <scope>NUCLEOTIDE SEQUENCE [LARGE SCALE GENOMIC DNA]</scope>
    <source>
        <strain evidence="3 4">CBS 10753</strain>
    </source>
</reference>
<feature type="transmembrane region" description="Helical" evidence="1">
    <location>
        <begin position="56"/>
        <end position="75"/>
    </location>
</feature>
<dbReference type="Pfam" id="PF13480">
    <property type="entry name" value="Acetyltransf_6"/>
    <property type="match status" value="1"/>
</dbReference>
<comment type="caution">
    <text evidence="3">The sequence shown here is derived from an EMBL/GenBank/DDBJ whole genome shotgun (WGS) entry which is preliminary data.</text>
</comment>
<sequence>MTSGKLENPLKLNSSVVTELDIPESKRVTYLSINVVSAVINGLLLCIWWSTSISKVYLVFASSNLFQILISIALIEINISWYNVSWQGNRLHNLFVLSASFILGQSMMGLLIAFLINPKNRLNDVIGKMVFLFDIVVVLFTLLVLGCMVTAAVYTDFNGGDLDDLGDLIDFGEMPVSVAILFACTTALNVIIFVCTRYFRLRTFTEKIHVEEYNLNELTPYQKQGWAKLIDMNKKYNAGTSGDQVVSLMENYTNSKLHGMKCKVLRVFRDHNVIDHNQSTEKPKQRPELSNRTLSTAFKTLDREVTLFHANTLSDSDENIKDLEEKYKPLSKNQLKKLAKKSKQQKQLDDLKSLENNTEKFYQELVTTEALVMITIIEEFDLAERIPGGLGRVLSKWFGKDSRFPLLCIKFGLLGFHWPFKRSTFYCSQTKKPVARATAVLSAISNWNRLNEKCTVLLDPMYADRDFEVGIDYSGWVKIKLPNSHVIDLRPFANSTPNDYFKAIKYRNQDGTFKQAKGEVLETDVFNFENCQEIIDMNQKIASNRSSSGQSSQLLQPDWEFIYNLGNYSNENKYRTLMYLKVDGKIIASCVLFRLGETMTSDIQGLDHEISKKYKAYFVMMQEVIKIGMKERVSFIDFGPTTEEPKCSIGCHVVPLTGCLYPKNKSLAPIIKFAASKVDV</sequence>
<keyword evidence="1" id="KW-0812">Transmembrane</keyword>
<evidence type="ECO:0000313" key="3">
    <source>
        <dbReference type="EMBL" id="KAG7664159.1"/>
    </source>
</evidence>
<evidence type="ECO:0000313" key="4">
    <source>
        <dbReference type="Proteomes" id="UP000694255"/>
    </source>
</evidence>
<accession>A0A8J5V163</accession>
<feature type="transmembrane region" description="Helical" evidence="1">
    <location>
        <begin position="174"/>
        <end position="199"/>
    </location>
</feature>
<dbReference type="OrthoDB" id="10061051at2759"/>
<feature type="transmembrane region" description="Helical" evidence="1">
    <location>
        <begin position="95"/>
        <end position="117"/>
    </location>
</feature>
<feature type="transmembrane region" description="Helical" evidence="1">
    <location>
        <begin position="129"/>
        <end position="154"/>
    </location>
</feature>
<feature type="domain" description="BioF2-like acetyltransferase" evidence="2">
    <location>
        <begin position="575"/>
        <end position="643"/>
    </location>
</feature>
<evidence type="ECO:0000259" key="2">
    <source>
        <dbReference type="Pfam" id="PF13480"/>
    </source>
</evidence>
<keyword evidence="4" id="KW-1185">Reference proteome</keyword>
<evidence type="ECO:0000256" key="1">
    <source>
        <dbReference type="SAM" id="Phobius"/>
    </source>
</evidence>
<dbReference type="RefSeq" id="XP_049264391.1">
    <property type="nucleotide sequence ID" value="XM_049406082.1"/>
</dbReference>
<dbReference type="EMBL" id="JAGSYN010000106">
    <property type="protein sequence ID" value="KAG7664159.1"/>
    <property type="molecule type" value="Genomic_DNA"/>
</dbReference>
<proteinExistence type="predicted"/>
<feature type="transmembrane region" description="Helical" evidence="1">
    <location>
        <begin position="28"/>
        <end position="49"/>
    </location>
</feature>
<name>A0A8J5V163_9ASCO</name>
<gene>
    <name evidence="3" type="ORF">J8A68_002342</name>
</gene>
<dbReference type="Proteomes" id="UP000694255">
    <property type="component" value="Unassembled WGS sequence"/>
</dbReference>
<dbReference type="InterPro" id="IPR038740">
    <property type="entry name" value="BioF2-like_GNAT_dom"/>
</dbReference>
<protein>
    <recommendedName>
        <fullName evidence="2">BioF2-like acetyltransferase domain-containing protein</fullName>
    </recommendedName>
</protein>
<keyword evidence="1" id="KW-1133">Transmembrane helix</keyword>